<dbReference type="PANTHER" id="PTHR42753:SF2">
    <property type="entry name" value="PROLINE--TRNA LIGASE"/>
    <property type="match status" value="1"/>
</dbReference>
<keyword evidence="3" id="KW-0436">Ligase</keyword>
<dbReference type="EMBL" id="PCWR01000065">
    <property type="protein sequence ID" value="PIR06135.1"/>
    <property type="molecule type" value="Genomic_DNA"/>
</dbReference>
<accession>A0A2H0ND95</accession>
<comment type="caution">
    <text evidence="11">The sequence shown here is derived from an EMBL/GenBank/DDBJ whole genome shotgun (WGS) entry which is preliminary data.</text>
</comment>
<evidence type="ECO:0000256" key="1">
    <source>
        <dbReference type="ARBA" id="ARBA00012831"/>
    </source>
</evidence>
<evidence type="ECO:0000256" key="5">
    <source>
        <dbReference type="ARBA" id="ARBA00022840"/>
    </source>
</evidence>
<keyword evidence="7" id="KW-0030">Aminoacyl-tRNA synthetase</keyword>
<keyword evidence="6" id="KW-0648">Protein biosynthesis</keyword>
<dbReference type="Pfam" id="PF00587">
    <property type="entry name" value="tRNA-synt_2b"/>
    <property type="match status" value="1"/>
</dbReference>
<evidence type="ECO:0000256" key="9">
    <source>
        <dbReference type="ARBA" id="ARBA00047671"/>
    </source>
</evidence>
<proteinExistence type="predicted"/>
<dbReference type="PANTHER" id="PTHR42753">
    <property type="entry name" value="MITOCHONDRIAL RIBOSOME PROTEIN L39/PROLYL-TRNA LIGASE FAMILY MEMBER"/>
    <property type="match status" value="1"/>
</dbReference>
<dbReference type="SUPFAM" id="SSF52954">
    <property type="entry name" value="Class II aaRS ABD-related"/>
    <property type="match status" value="1"/>
</dbReference>
<gene>
    <name evidence="11" type="ORF">COV54_03195</name>
</gene>
<dbReference type="SUPFAM" id="SSF55681">
    <property type="entry name" value="Class II aaRS and biotin synthetases"/>
    <property type="match status" value="1"/>
</dbReference>
<dbReference type="InterPro" id="IPR036621">
    <property type="entry name" value="Anticodon-bd_dom_sf"/>
</dbReference>
<comment type="catalytic activity">
    <reaction evidence="9">
        <text>tRNA(Pro) + L-proline + ATP = L-prolyl-tRNA(Pro) + AMP + diphosphate</text>
        <dbReference type="Rhea" id="RHEA:14305"/>
        <dbReference type="Rhea" id="RHEA-COMP:9700"/>
        <dbReference type="Rhea" id="RHEA-COMP:9702"/>
        <dbReference type="ChEBI" id="CHEBI:30616"/>
        <dbReference type="ChEBI" id="CHEBI:33019"/>
        <dbReference type="ChEBI" id="CHEBI:60039"/>
        <dbReference type="ChEBI" id="CHEBI:78442"/>
        <dbReference type="ChEBI" id="CHEBI:78532"/>
        <dbReference type="ChEBI" id="CHEBI:456215"/>
        <dbReference type="EC" id="6.1.1.15"/>
    </reaction>
</comment>
<reference evidence="11 12" key="1">
    <citation type="submission" date="2017-09" db="EMBL/GenBank/DDBJ databases">
        <title>Depth-based differentiation of microbial function through sediment-hosted aquifers and enrichment of novel symbionts in the deep terrestrial subsurface.</title>
        <authorList>
            <person name="Probst A.J."/>
            <person name="Ladd B."/>
            <person name="Jarett J.K."/>
            <person name="Geller-Mcgrath D.E."/>
            <person name="Sieber C.M."/>
            <person name="Emerson J.B."/>
            <person name="Anantharaman K."/>
            <person name="Thomas B.C."/>
            <person name="Malmstrom R."/>
            <person name="Stieglmeier M."/>
            <person name="Klingl A."/>
            <person name="Woyke T."/>
            <person name="Ryan C.M."/>
            <person name="Banfield J.F."/>
        </authorList>
    </citation>
    <scope>NUCLEOTIDE SEQUENCE [LARGE SCALE GENOMIC DNA]</scope>
    <source>
        <strain evidence="11">CG11_big_fil_rev_8_21_14_0_20_38_23</strain>
    </source>
</reference>
<dbReference type="Pfam" id="PF03129">
    <property type="entry name" value="HGTP_anticodon"/>
    <property type="match status" value="1"/>
</dbReference>
<evidence type="ECO:0000256" key="8">
    <source>
        <dbReference type="ARBA" id="ARBA00029731"/>
    </source>
</evidence>
<dbReference type="InterPro" id="IPR050062">
    <property type="entry name" value="Pro-tRNA_synthetase"/>
</dbReference>
<dbReference type="GO" id="GO:0005524">
    <property type="term" value="F:ATP binding"/>
    <property type="evidence" value="ECO:0007669"/>
    <property type="project" value="UniProtKB-KW"/>
</dbReference>
<evidence type="ECO:0000256" key="4">
    <source>
        <dbReference type="ARBA" id="ARBA00022741"/>
    </source>
</evidence>
<evidence type="ECO:0000313" key="11">
    <source>
        <dbReference type="EMBL" id="PIR06135.1"/>
    </source>
</evidence>
<dbReference type="InterPro" id="IPR002314">
    <property type="entry name" value="aa-tRNA-synt_IIb"/>
</dbReference>
<sequence length="417" mass="47907">MRLSHLLFKTQKQAPKDEVAINAKLLIRANFIQKLMAGVYSFLPLGFQVRERVINIIREEMNALGASEIIMPALHPRSLWEATGRWQGMAKIMYQFKDHSGREIGLGPTHEEVVAVLAKTAISSYVDLPKAVYQIQTKFRDEPRVKSGLLRGREFTMKDLYSFHRDQPSSDEFYDRTKRAYRKIFERCGLNSFITEASGGDFSKEHSHEFMVECPAGEDEIFLCRLCGFAQNKEIAAKTKNHRCPHCQKGVWEKVKSIEVGNIFKLGTKFSEPAQLFYKDSKGNLKPVIMASYGIGVERLIGTIVEIHHDEKGMIWPTSIAPYLFYLLEVGESSSALKKFGEQVYNRLEKFGVEILYDDREKVSAGEKFADADLVGLPWRLVISEKTLVQEKIEIKRRDEKESRLIKLNEIKNYLKR</sequence>
<dbReference type="AlphaFoldDB" id="A0A2H0ND95"/>
<dbReference type="Proteomes" id="UP000228867">
    <property type="component" value="Unassembled WGS sequence"/>
</dbReference>
<feature type="domain" description="Aminoacyl-transfer RNA synthetases class-II family profile" evidence="10">
    <location>
        <begin position="17"/>
        <end position="317"/>
    </location>
</feature>
<name>A0A2H0ND95_9BACT</name>
<evidence type="ECO:0000259" key="10">
    <source>
        <dbReference type="PROSITE" id="PS50862"/>
    </source>
</evidence>
<keyword evidence="4" id="KW-0547">Nucleotide-binding</keyword>
<dbReference type="CDD" id="cd00861">
    <property type="entry name" value="ProRS_anticodon_short"/>
    <property type="match status" value="1"/>
</dbReference>
<dbReference type="InterPro" id="IPR045864">
    <property type="entry name" value="aa-tRNA-synth_II/BPL/LPL"/>
</dbReference>
<evidence type="ECO:0000256" key="2">
    <source>
        <dbReference type="ARBA" id="ARBA00019110"/>
    </source>
</evidence>
<evidence type="ECO:0000256" key="7">
    <source>
        <dbReference type="ARBA" id="ARBA00023146"/>
    </source>
</evidence>
<protein>
    <recommendedName>
        <fullName evidence="2">Proline--tRNA ligase</fullName>
        <ecNumber evidence="1">6.1.1.15</ecNumber>
    </recommendedName>
    <alternativeName>
        <fullName evidence="8">Prolyl-tRNA synthetase</fullName>
    </alternativeName>
</protein>
<dbReference type="InterPro" id="IPR044140">
    <property type="entry name" value="ProRS_anticodon_short"/>
</dbReference>
<dbReference type="Gene3D" id="3.30.930.10">
    <property type="entry name" value="Bira Bifunctional Protein, Domain 2"/>
    <property type="match status" value="1"/>
</dbReference>
<dbReference type="PROSITE" id="PS50862">
    <property type="entry name" value="AA_TRNA_LIGASE_II"/>
    <property type="match status" value="1"/>
</dbReference>
<dbReference type="GO" id="GO:0004827">
    <property type="term" value="F:proline-tRNA ligase activity"/>
    <property type="evidence" value="ECO:0007669"/>
    <property type="project" value="UniProtKB-EC"/>
</dbReference>
<dbReference type="GO" id="GO:0005829">
    <property type="term" value="C:cytosol"/>
    <property type="evidence" value="ECO:0007669"/>
    <property type="project" value="TreeGrafter"/>
</dbReference>
<dbReference type="InterPro" id="IPR004154">
    <property type="entry name" value="Anticodon-bd"/>
</dbReference>
<dbReference type="InterPro" id="IPR002316">
    <property type="entry name" value="Pro-tRNA-ligase_IIa"/>
</dbReference>
<dbReference type="EC" id="6.1.1.15" evidence="1"/>
<dbReference type="GO" id="GO:0006433">
    <property type="term" value="P:prolyl-tRNA aminoacylation"/>
    <property type="evidence" value="ECO:0007669"/>
    <property type="project" value="InterPro"/>
</dbReference>
<evidence type="ECO:0000256" key="6">
    <source>
        <dbReference type="ARBA" id="ARBA00022917"/>
    </source>
</evidence>
<dbReference type="PRINTS" id="PR01046">
    <property type="entry name" value="TRNASYNTHPRO"/>
</dbReference>
<keyword evidence="5" id="KW-0067">ATP-binding</keyword>
<dbReference type="InterPro" id="IPR006195">
    <property type="entry name" value="aa-tRNA-synth_II"/>
</dbReference>
<organism evidence="11 12">
    <name type="scientific">Candidatus Jorgensenbacteria bacterium CG11_big_fil_rev_8_21_14_0_20_38_23</name>
    <dbReference type="NCBI Taxonomy" id="1974594"/>
    <lineage>
        <taxon>Bacteria</taxon>
        <taxon>Candidatus Joergenseniibacteriota</taxon>
    </lineage>
</organism>
<evidence type="ECO:0000313" key="12">
    <source>
        <dbReference type="Proteomes" id="UP000228867"/>
    </source>
</evidence>
<evidence type="ECO:0000256" key="3">
    <source>
        <dbReference type="ARBA" id="ARBA00022598"/>
    </source>
</evidence>
<dbReference type="Gene3D" id="3.40.50.800">
    <property type="entry name" value="Anticodon-binding domain"/>
    <property type="match status" value="1"/>
</dbReference>